<feature type="transmembrane region" description="Helical" evidence="1">
    <location>
        <begin position="139"/>
        <end position="156"/>
    </location>
</feature>
<dbReference type="Proteomes" id="UP000799439">
    <property type="component" value="Unassembled WGS sequence"/>
</dbReference>
<keyword evidence="1" id="KW-1133">Transmembrane helix</keyword>
<name>A0A9P4MET8_9PEZI</name>
<reference evidence="2" key="1">
    <citation type="journal article" date="2020" name="Stud. Mycol.">
        <title>101 Dothideomycetes genomes: a test case for predicting lifestyles and emergence of pathogens.</title>
        <authorList>
            <person name="Haridas S."/>
            <person name="Albert R."/>
            <person name="Binder M."/>
            <person name="Bloem J."/>
            <person name="Labutti K."/>
            <person name="Salamov A."/>
            <person name="Andreopoulos B."/>
            <person name="Baker S."/>
            <person name="Barry K."/>
            <person name="Bills G."/>
            <person name="Bluhm B."/>
            <person name="Cannon C."/>
            <person name="Castanera R."/>
            <person name="Culley D."/>
            <person name="Daum C."/>
            <person name="Ezra D."/>
            <person name="Gonzalez J."/>
            <person name="Henrissat B."/>
            <person name="Kuo A."/>
            <person name="Liang C."/>
            <person name="Lipzen A."/>
            <person name="Lutzoni F."/>
            <person name="Magnuson J."/>
            <person name="Mondo S."/>
            <person name="Nolan M."/>
            <person name="Ohm R."/>
            <person name="Pangilinan J."/>
            <person name="Park H.-J."/>
            <person name="Ramirez L."/>
            <person name="Alfaro M."/>
            <person name="Sun H."/>
            <person name="Tritt A."/>
            <person name="Yoshinaga Y."/>
            <person name="Zwiers L.-H."/>
            <person name="Turgeon B."/>
            <person name="Goodwin S."/>
            <person name="Spatafora J."/>
            <person name="Crous P."/>
            <person name="Grigoriev I."/>
        </authorList>
    </citation>
    <scope>NUCLEOTIDE SEQUENCE</scope>
    <source>
        <strain evidence="2">CBS 260.36</strain>
    </source>
</reference>
<keyword evidence="1" id="KW-0472">Membrane</keyword>
<keyword evidence="1" id="KW-0812">Transmembrane</keyword>
<evidence type="ECO:0000313" key="2">
    <source>
        <dbReference type="EMBL" id="KAF2150478.1"/>
    </source>
</evidence>
<protein>
    <submittedName>
        <fullName evidence="2">Uncharacterized protein</fullName>
    </submittedName>
</protein>
<keyword evidence="3" id="KW-1185">Reference proteome</keyword>
<organism evidence="2 3">
    <name type="scientific">Myriangium duriaei CBS 260.36</name>
    <dbReference type="NCBI Taxonomy" id="1168546"/>
    <lineage>
        <taxon>Eukaryota</taxon>
        <taxon>Fungi</taxon>
        <taxon>Dikarya</taxon>
        <taxon>Ascomycota</taxon>
        <taxon>Pezizomycotina</taxon>
        <taxon>Dothideomycetes</taxon>
        <taxon>Dothideomycetidae</taxon>
        <taxon>Myriangiales</taxon>
        <taxon>Myriangiaceae</taxon>
        <taxon>Myriangium</taxon>
    </lineage>
</organism>
<dbReference type="EMBL" id="ML996089">
    <property type="protein sequence ID" value="KAF2150478.1"/>
    <property type="molecule type" value="Genomic_DNA"/>
</dbReference>
<evidence type="ECO:0000256" key="1">
    <source>
        <dbReference type="SAM" id="Phobius"/>
    </source>
</evidence>
<gene>
    <name evidence="2" type="ORF">K461DRAFT_177088</name>
</gene>
<comment type="caution">
    <text evidence="2">The sequence shown here is derived from an EMBL/GenBank/DDBJ whole genome shotgun (WGS) entry which is preliminary data.</text>
</comment>
<dbReference type="AlphaFoldDB" id="A0A9P4MET8"/>
<sequence length="189" mass="20401">MRNATSALEYMTLALSAIARTPFLPPACHCSSLIILSRVLSASRCSHWADTGGLQSGRWKAVACVLLEVVGQSGRAAASDTGLLKRLLVHHLPPAEPAPSILRARPSLLHILINQALACCSLCLRSSAFRPYDIPATPFYHFFILGLFFLFCHSATTSRRPYSFANPLAVIGVGRDSSDRRSTSAAHAL</sequence>
<proteinExistence type="predicted"/>
<accession>A0A9P4MET8</accession>
<evidence type="ECO:0000313" key="3">
    <source>
        <dbReference type="Proteomes" id="UP000799439"/>
    </source>
</evidence>